<comment type="miscellaneous">
    <text evidence="15">The active site is a redox-active disulfide bond.</text>
</comment>
<evidence type="ECO:0000313" key="19">
    <source>
        <dbReference type="Proteomes" id="UP000051124"/>
    </source>
</evidence>
<dbReference type="PIRSF" id="PIRSF000350">
    <property type="entry name" value="Mercury_reductase_MerA"/>
    <property type="match status" value="1"/>
</dbReference>
<feature type="binding site" evidence="13">
    <location>
        <begin position="145"/>
        <end position="147"/>
    </location>
    <ligand>
        <name>FAD</name>
        <dbReference type="ChEBI" id="CHEBI:57692"/>
    </ligand>
</feature>
<dbReference type="Pfam" id="PF02852">
    <property type="entry name" value="Pyr_redox_dim"/>
    <property type="match status" value="1"/>
</dbReference>
<dbReference type="InterPro" id="IPR016156">
    <property type="entry name" value="FAD/NAD-linked_Rdtase_dimer_sf"/>
</dbReference>
<dbReference type="PANTHER" id="PTHR22912:SF217">
    <property type="entry name" value="DIHYDROLIPOYL DEHYDROGENASE"/>
    <property type="match status" value="1"/>
</dbReference>
<feature type="binding site" evidence="13">
    <location>
        <position position="308"/>
    </location>
    <ligand>
        <name>FAD</name>
        <dbReference type="ChEBI" id="CHEBI:57692"/>
    </ligand>
</feature>
<dbReference type="PROSITE" id="PS00076">
    <property type="entry name" value="PYRIDINE_REDOX_1"/>
    <property type="match status" value="1"/>
</dbReference>
<dbReference type="GO" id="GO:0005737">
    <property type="term" value="C:cytoplasm"/>
    <property type="evidence" value="ECO:0007669"/>
    <property type="project" value="UniProtKB-SubCell"/>
</dbReference>
<feature type="domain" description="Pyridine nucleotide-disulphide oxidoreductase dimerisation" evidence="16">
    <location>
        <begin position="342"/>
        <end position="449"/>
    </location>
</feature>
<comment type="cofactor">
    <cofactor evidence="13 15">
        <name>FAD</name>
        <dbReference type="ChEBI" id="CHEBI:57692"/>
    </cofactor>
    <text evidence="13 15">Binds 1 FAD per subunit.</text>
</comment>
<name>A0A0S7WK33_UNCT6</name>
<organism evidence="18 19">
    <name type="scientific">candidate division TA06 bacterium DG_26</name>
    <dbReference type="NCBI Taxonomy" id="1703771"/>
    <lineage>
        <taxon>Bacteria</taxon>
        <taxon>Bacteria division TA06</taxon>
    </lineage>
</organism>
<gene>
    <name evidence="18" type="ORF">AMJ40_02915</name>
</gene>
<dbReference type="AlphaFoldDB" id="A0A0S7WK33"/>
<dbReference type="Proteomes" id="UP000051124">
    <property type="component" value="Unassembled WGS sequence"/>
</dbReference>
<dbReference type="SUPFAM" id="SSF51905">
    <property type="entry name" value="FAD/NAD(P)-binding domain"/>
    <property type="match status" value="1"/>
</dbReference>
<comment type="similarity">
    <text evidence="2 15">Belongs to the class-I pyridine nucleotide-disulfide oxidoreductase family.</text>
</comment>
<evidence type="ECO:0000256" key="4">
    <source>
        <dbReference type="ARBA" id="ARBA00022490"/>
    </source>
</evidence>
<feature type="binding site" evidence="13">
    <location>
        <position position="54"/>
    </location>
    <ligand>
        <name>FAD</name>
        <dbReference type="ChEBI" id="CHEBI:57692"/>
    </ligand>
</feature>
<keyword evidence="7 15" id="KW-0560">Oxidoreductase</keyword>
<evidence type="ECO:0000256" key="15">
    <source>
        <dbReference type="RuleBase" id="RU003692"/>
    </source>
</evidence>
<evidence type="ECO:0000313" key="18">
    <source>
        <dbReference type="EMBL" id="KPJ50465.1"/>
    </source>
</evidence>
<evidence type="ECO:0000259" key="17">
    <source>
        <dbReference type="Pfam" id="PF07992"/>
    </source>
</evidence>
<dbReference type="InterPro" id="IPR004099">
    <property type="entry name" value="Pyr_nucl-diS_OxRdtase_dimer"/>
</dbReference>
<keyword evidence="4" id="KW-0963">Cytoplasm</keyword>
<dbReference type="InterPro" id="IPR006258">
    <property type="entry name" value="Lipoamide_DH"/>
</dbReference>
<dbReference type="PRINTS" id="PR00411">
    <property type="entry name" value="PNDRDTASEI"/>
</dbReference>
<feature type="binding site" evidence="13">
    <location>
        <begin position="180"/>
        <end position="187"/>
    </location>
    <ligand>
        <name>NAD(+)</name>
        <dbReference type="ChEBI" id="CHEBI:57540"/>
    </ligand>
</feature>
<dbReference type="InterPro" id="IPR036188">
    <property type="entry name" value="FAD/NAD-bd_sf"/>
</dbReference>
<sequence>MRPTDTEHDIAVIGGGPAGYVAALRAAQLGAQTLLIERERVGGTCLNVGCVPTKTLLFNAKVYRYLGRLGELGLNADSFSYDFGLIQKRKEHVVNKFVRGVEYLLKKRGVEVIHGEATMDVKRRLTVRSHHGEMSLSAHKILIATGSSPARLSLPGAEHTIDSSGALSLEQPPRHLLIVGGGAIGVEFAVIFSSFGSEVTIVELMESIIPGEDREITMVLSRALKKQGITIHTSSKVARIDSQNGRLRSLIHSPSGEKEILADKVLLSVGRVPNTESCEELSLAQKGGFIDVNEKMETSSPGVYAAGDVCGKWLLAYTASKEGEVAVSNALGIADRMDYTAVPRLIYSHPEVGAVGLTEEEAQKEHDIVVGRFPMIGNARAYAELESEGLVKVIADKKDERILGITVLGPYATELVLSATIFLAQRMNLKQAQSVIYGHPVFSECIREAILDAQGKPLHK</sequence>
<dbReference type="FunFam" id="3.30.390.30:FF:000001">
    <property type="entry name" value="Dihydrolipoyl dehydrogenase"/>
    <property type="match status" value="1"/>
</dbReference>
<evidence type="ECO:0000256" key="7">
    <source>
        <dbReference type="ARBA" id="ARBA00023002"/>
    </source>
</evidence>
<feature type="domain" description="FAD/NAD(P)-binding" evidence="17">
    <location>
        <begin position="9"/>
        <end position="323"/>
    </location>
</feature>
<reference evidence="18 19" key="1">
    <citation type="journal article" date="2015" name="Microbiome">
        <title>Genomic resolution of linkages in carbon, nitrogen, and sulfur cycling among widespread estuary sediment bacteria.</title>
        <authorList>
            <person name="Baker B.J."/>
            <person name="Lazar C.S."/>
            <person name="Teske A.P."/>
            <person name="Dick G.J."/>
        </authorList>
    </citation>
    <scope>NUCLEOTIDE SEQUENCE [LARGE SCALE GENOMIC DNA]</scope>
    <source>
        <strain evidence="18">DG_26</strain>
    </source>
</reference>
<dbReference type="SUPFAM" id="SSF55424">
    <property type="entry name" value="FAD/NAD-linked reductases, dimerisation (C-terminal) domain"/>
    <property type="match status" value="1"/>
</dbReference>
<keyword evidence="10 15" id="KW-0676">Redox-active center</keyword>
<dbReference type="EC" id="1.8.1.4" evidence="3 15"/>
<keyword evidence="9" id="KW-1015">Disulfide bond</keyword>
<evidence type="ECO:0000256" key="13">
    <source>
        <dbReference type="PIRSR" id="PIRSR000350-3"/>
    </source>
</evidence>
<evidence type="ECO:0000256" key="3">
    <source>
        <dbReference type="ARBA" id="ARBA00012608"/>
    </source>
</evidence>
<dbReference type="Gene3D" id="3.50.50.60">
    <property type="entry name" value="FAD/NAD(P)-binding domain"/>
    <property type="match status" value="2"/>
</dbReference>
<dbReference type="Gene3D" id="3.30.390.30">
    <property type="match status" value="1"/>
</dbReference>
<keyword evidence="6 13" id="KW-0274">FAD</keyword>
<evidence type="ECO:0000256" key="11">
    <source>
        <dbReference type="ARBA" id="ARBA00049187"/>
    </source>
</evidence>
<feature type="binding site" evidence="13">
    <location>
        <position position="270"/>
    </location>
    <ligand>
        <name>NAD(+)</name>
        <dbReference type="ChEBI" id="CHEBI:57540"/>
    </ligand>
</feature>
<dbReference type="InterPro" id="IPR050151">
    <property type="entry name" value="Class-I_Pyr_Nuc-Dis_Oxidored"/>
</dbReference>
<evidence type="ECO:0000256" key="1">
    <source>
        <dbReference type="ARBA" id="ARBA00004496"/>
    </source>
</evidence>
<evidence type="ECO:0000256" key="10">
    <source>
        <dbReference type="ARBA" id="ARBA00023284"/>
    </source>
</evidence>
<evidence type="ECO:0000256" key="8">
    <source>
        <dbReference type="ARBA" id="ARBA00023027"/>
    </source>
</evidence>
<feature type="binding site" evidence="13">
    <location>
        <position position="203"/>
    </location>
    <ligand>
        <name>NAD(+)</name>
        <dbReference type="ChEBI" id="CHEBI:57540"/>
    </ligand>
</feature>
<keyword evidence="8 13" id="KW-0520">NAD</keyword>
<keyword evidence="5 15" id="KW-0285">Flavoprotein</keyword>
<keyword evidence="13" id="KW-0547">Nucleotide-binding</keyword>
<evidence type="ECO:0000259" key="16">
    <source>
        <dbReference type="Pfam" id="PF02852"/>
    </source>
</evidence>
<dbReference type="InterPro" id="IPR012999">
    <property type="entry name" value="Pyr_OxRdtase_I_AS"/>
</dbReference>
<evidence type="ECO:0000256" key="2">
    <source>
        <dbReference type="ARBA" id="ARBA00007532"/>
    </source>
</evidence>
<evidence type="ECO:0000256" key="12">
    <source>
        <dbReference type="PIRSR" id="PIRSR000350-2"/>
    </source>
</evidence>
<comment type="catalytic activity">
    <reaction evidence="11 15">
        <text>N(6)-[(R)-dihydrolipoyl]-L-lysyl-[protein] + NAD(+) = N(6)-[(R)-lipoyl]-L-lysyl-[protein] + NADH + H(+)</text>
        <dbReference type="Rhea" id="RHEA:15045"/>
        <dbReference type="Rhea" id="RHEA-COMP:10474"/>
        <dbReference type="Rhea" id="RHEA-COMP:10475"/>
        <dbReference type="ChEBI" id="CHEBI:15378"/>
        <dbReference type="ChEBI" id="CHEBI:57540"/>
        <dbReference type="ChEBI" id="CHEBI:57945"/>
        <dbReference type="ChEBI" id="CHEBI:83099"/>
        <dbReference type="ChEBI" id="CHEBI:83100"/>
        <dbReference type="EC" id="1.8.1.4"/>
    </reaction>
</comment>
<dbReference type="GO" id="GO:0004148">
    <property type="term" value="F:dihydrolipoyl dehydrogenase (NADH) activity"/>
    <property type="evidence" value="ECO:0007669"/>
    <property type="project" value="UniProtKB-EC"/>
</dbReference>
<protein>
    <recommendedName>
        <fullName evidence="3 15">Dihydrolipoyl dehydrogenase</fullName>
        <ecNumber evidence="3 15">1.8.1.4</ecNumber>
    </recommendedName>
</protein>
<evidence type="ECO:0000256" key="14">
    <source>
        <dbReference type="PIRSR" id="PIRSR000350-4"/>
    </source>
</evidence>
<dbReference type="NCBIfam" id="TIGR01350">
    <property type="entry name" value="lipoamide_DH"/>
    <property type="match status" value="1"/>
</dbReference>
<evidence type="ECO:0000256" key="9">
    <source>
        <dbReference type="ARBA" id="ARBA00023157"/>
    </source>
</evidence>
<evidence type="ECO:0000256" key="5">
    <source>
        <dbReference type="ARBA" id="ARBA00022630"/>
    </source>
</evidence>
<evidence type="ECO:0000256" key="6">
    <source>
        <dbReference type="ARBA" id="ARBA00022827"/>
    </source>
</evidence>
<dbReference type="EMBL" id="LIZT01000021">
    <property type="protein sequence ID" value="KPJ50465.1"/>
    <property type="molecule type" value="Genomic_DNA"/>
</dbReference>
<comment type="caution">
    <text evidence="18">The sequence shown here is derived from an EMBL/GenBank/DDBJ whole genome shotgun (WGS) entry which is preliminary data.</text>
</comment>
<dbReference type="InterPro" id="IPR001100">
    <property type="entry name" value="Pyr_nuc-diS_OxRdtase"/>
</dbReference>
<feature type="disulfide bond" description="Redox-active" evidence="14">
    <location>
        <begin position="45"/>
        <end position="50"/>
    </location>
</feature>
<dbReference type="Pfam" id="PF07992">
    <property type="entry name" value="Pyr_redox_2"/>
    <property type="match status" value="1"/>
</dbReference>
<accession>A0A0S7WK33</accession>
<feature type="active site" description="Proton acceptor" evidence="12">
    <location>
        <position position="439"/>
    </location>
</feature>
<dbReference type="PRINTS" id="PR00368">
    <property type="entry name" value="FADPNR"/>
</dbReference>
<dbReference type="GO" id="GO:0050660">
    <property type="term" value="F:flavin adenine dinucleotide binding"/>
    <property type="evidence" value="ECO:0007669"/>
    <property type="project" value="InterPro"/>
</dbReference>
<dbReference type="PANTHER" id="PTHR22912">
    <property type="entry name" value="DISULFIDE OXIDOREDUCTASE"/>
    <property type="match status" value="1"/>
</dbReference>
<dbReference type="InterPro" id="IPR023753">
    <property type="entry name" value="FAD/NAD-binding_dom"/>
</dbReference>
<dbReference type="GO" id="GO:0006103">
    <property type="term" value="P:2-oxoglutarate metabolic process"/>
    <property type="evidence" value="ECO:0007669"/>
    <property type="project" value="TreeGrafter"/>
</dbReference>
<comment type="subcellular location">
    <subcellularLocation>
        <location evidence="1">Cytoplasm</location>
    </subcellularLocation>
</comment>
<proteinExistence type="inferred from homology"/>